<feature type="domain" description="Peptidase M13 N-terminal" evidence="10">
    <location>
        <begin position="38"/>
        <end position="416"/>
    </location>
</feature>
<comment type="similarity">
    <text evidence="2">Belongs to the peptidase M13 family.</text>
</comment>
<sequence length="673" mass="75498">MKWSSAVGILVLIAGSAYAAEGGPQGVQLGDIDRKAEPCNDFFAYANGAWRAQNPIPASMPRWSRRWAAGEANKDRLKIILEAAAATKAQQGSIDQLTGDFYASCMDEARIDRLGIEPLKPQLTEIASIRDNAGVQREIQRLHAMNVSMPFNVYGWSDDRNPNDVIVQIDASGLGLPDRDYYFKKEPRFEEARAKYLEHVQKMFELAGHTAGDAKVAARTVMRMETSLAQHSLDNVALRDPKSTDHKMTFAQLQQLTPHFDWQQYYSTSQLPRGELNVAEPEFMKEVDRQLAATPLADWKTYLTWHLLHSAAPSLSKPFVQEHFAFNSAYLEGAKEMKPRWKQCAESADALLGEAVGKIYVEKYFPPQAKARVQEMVQNLRLAMGETIEGLQWMTPATKQRALEKLATFNPKVGYPDKWLDYSAVPISRDSYWNNVIAGRQFNIRDNWSTIGKPLDRGRWGMTPPTSDAYYSPALNEIVFPAGILQPPAFDLAASDAINYGAIGVVIGHEISHGFDDQGAQYDAQGRLHNWWSDADLKAFQTRTACVVKQFDGYFIEPGIHHNGRLVLGESIGDLAGARIAYRALEISRRGKPPLPTIDGFTPEQQFFIAWGQFRGDEIRPEFARSMVQGDPHPIAKYRVIGPLSNLPEFQQAFQCKADAPMVRAAEQRCEVW</sequence>
<evidence type="ECO:0000256" key="3">
    <source>
        <dbReference type="ARBA" id="ARBA00022670"/>
    </source>
</evidence>
<protein>
    <submittedName>
        <fullName evidence="11">Metallopeptidase</fullName>
    </submittedName>
</protein>
<dbReference type="GO" id="GO:0046872">
    <property type="term" value="F:metal ion binding"/>
    <property type="evidence" value="ECO:0007669"/>
    <property type="project" value="UniProtKB-KW"/>
</dbReference>
<keyword evidence="4" id="KW-0479">Metal-binding</keyword>
<name>A0A829YFH8_9GAMM</name>
<dbReference type="CDD" id="cd08662">
    <property type="entry name" value="M13"/>
    <property type="match status" value="1"/>
</dbReference>
<evidence type="ECO:0000256" key="2">
    <source>
        <dbReference type="ARBA" id="ARBA00007357"/>
    </source>
</evidence>
<dbReference type="GO" id="GO:0004222">
    <property type="term" value="F:metalloendopeptidase activity"/>
    <property type="evidence" value="ECO:0007669"/>
    <property type="project" value="InterPro"/>
</dbReference>
<keyword evidence="5" id="KW-0378">Hydrolase</keyword>
<evidence type="ECO:0000313" key="12">
    <source>
        <dbReference type="Proteomes" id="UP000445000"/>
    </source>
</evidence>
<comment type="cofactor">
    <cofactor evidence="1">
        <name>Zn(2+)</name>
        <dbReference type="ChEBI" id="CHEBI:29105"/>
    </cofactor>
</comment>
<evidence type="ECO:0000256" key="6">
    <source>
        <dbReference type="ARBA" id="ARBA00022833"/>
    </source>
</evidence>
<dbReference type="InterPro" id="IPR008753">
    <property type="entry name" value="Peptidase_M13_N"/>
</dbReference>
<accession>A0A829YFH8</accession>
<evidence type="ECO:0000259" key="9">
    <source>
        <dbReference type="Pfam" id="PF01431"/>
    </source>
</evidence>
<dbReference type="PROSITE" id="PS51885">
    <property type="entry name" value="NEPRILYSIN"/>
    <property type="match status" value="1"/>
</dbReference>
<dbReference type="Gene3D" id="3.40.390.10">
    <property type="entry name" value="Collagenase (Catalytic Domain)"/>
    <property type="match status" value="1"/>
</dbReference>
<evidence type="ECO:0000256" key="8">
    <source>
        <dbReference type="SAM" id="SignalP"/>
    </source>
</evidence>
<organism evidence="11 12">
    <name type="scientific">Steroidobacter agaridevorans</name>
    <dbReference type="NCBI Taxonomy" id="2695856"/>
    <lineage>
        <taxon>Bacteria</taxon>
        <taxon>Pseudomonadati</taxon>
        <taxon>Pseudomonadota</taxon>
        <taxon>Gammaproteobacteria</taxon>
        <taxon>Steroidobacterales</taxon>
        <taxon>Steroidobacteraceae</taxon>
        <taxon>Steroidobacter</taxon>
    </lineage>
</organism>
<feature type="signal peptide" evidence="8">
    <location>
        <begin position="1"/>
        <end position="19"/>
    </location>
</feature>
<dbReference type="PANTHER" id="PTHR11733:SF167">
    <property type="entry name" value="FI17812P1-RELATED"/>
    <property type="match status" value="1"/>
</dbReference>
<evidence type="ECO:0000313" key="11">
    <source>
        <dbReference type="EMBL" id="GFE81541.1"/>
    </source>
</evidence>
<dbReference type="EMBL" id="BLJN01000003">
    <property type="protein sequence ID" value="GFE81541.1"/>
    <property type="molecule type" value="Genomic_DNA"/>
</dbReference>
<keyword evidence="8" id="KW-0732">Signal</keyword>
<dbReference type="RefSeq" id="WP_161813175.1">
    <property type="nucleotide sequence ID" value="NZ_BLJN01000003.1"/>
</dbReference>
<dbReference type="PANTHER" id="PTHR11733">
    <property type="entry name" value="ZINC METALLOPROTEASE FAMILY M13 NEPRILYSIN-RELATED"/>
    <property type="match status" value="1"/>
</dbReference>
<reference evidence="12" key="1">
    <citation type="submission" date="2020-01" db="EMBL/GenBank/DDBJ databases">
        <title>'Steroidobacter agaridevorans' sp. nov., agar-degrading bacteria isolated from rhizosphere soils.</title>
        <authorList>
            <person name="Ikenaga M."/>
            <person name="Kataoka M."/>
            <person name="Murouchi A."/>
            <person name="Katsuragi S."/>
            <person name="Sakai M."/>
        </authorList>
    </citation>
    <scope>NUCLEOTIDE SEQUENCE [LARGE SCALE GENOMIC DNA]</scope>
    <source>
        <strain evidence="12">YU21-B</strain>
    </source>
</reference>
<dbReference type="Pfam" id="PF01431">
    <property type="entry name" value="Peptidase_M13"/>
    <property type="match status" value="1"/>
</dbReference>
<gene>
    <name evidence="11" type="primary">pepO_2</name>
    <name evidence="11" type="ORF">GCM10011487_35410</name>
</gene>
<evidence type="ECO:0000256" key="4">
    <source>
        <dbReference type="ARBA" id="ARBA00022723"/>
    </source>
</evidence>
<dbReference type="Gene3D" id="1.10.1380.10">
    <property type="entry name" value="Neutral endopeptidase , domain2"/>
    <property type="match status" value="1"/>
</dbReference>
<keyword evidence="7" id="KW-0482">Metalloprotease</keyword>
<dbReference type="Proteomes" id="UP000445000">
    <property type="component" value="Unassembled WGS sequence"/>
</dbReference>
<dbReference type="GO" id="GO:0005886">
    <property type="term" value="C:plasma membrane"/>
    <property type="evidence" value="ECO:0007669"/>
    <property type="project" value="TreeGrafter"/>
</dbReference>
<dbReference type="GO" id="GO:0016485">
    <property type="term" value="P:protein processing"/>
    <property type="evidence" value="ECO:0007669"/>
    <property type="project" value="TreeGrafter"/>
</dbReference>
<evidence type="ECO:0000256" key="1">
    <source>
        <dbReference type="ARBA" id="ARBA00001947"/>
    </source>
</evidence>
<keyword evidence="3" id="KW-0645">Protease</keyword>
<dbReference type="AlphaFoldDB" id="A0A829YFH8"/>
<proteinExistence type="inferred from homology"/>
<dbReference type="Pfam" id="PF05649">
    <property type="entry name" value="Peptidase_M13_N"/>
    <property type="match status" value="1"/>
</dbReference>
<dbReference type="InterPro" id="IPR000718">
    <property type="entry name" value="Peptidase_M13"/>
</dbReference>
<dbReference type="PRINTS" id="PR00786">
    <property type="entry name" value="NEPRILYSIN"/>
</dbReference>
<evidence type="ECO:0000259" key="10">
    <source>
        <dbReference type="Pfam" id="PF05649"/>
    </source>
</evidence>
<comment type="caution">
    <text evidence="11">The sequence shown here is derived from an EMBL/GenBank/DDBJ whole genome shotgun (WGS) entry which is preliminary data.</text>
</comment>
<feature type="chain" id="PRO_5032594926" evidence="8">
    <location>
        <begin position="20"/>
        <end position="673"/>
    </location>
</feature>
<evidence type="ECO:0000256" key="7">
    <source>
        <dbReference type="ARBA" id="ARBA00023049"/>
    </source>
</evidence>
<dbReference type="SUPFAM" id="SSF55486">
    <property type="entry name" value="Metalloproteases ('zincins'), catalytic domain"/>
    <property type="match status" value="1"/>
</dbReference>
<feature type="domain" description="Peptidase M13 C-terminal" evidence="9">
    <location>
        <begin position="469"/>
        <end position="670"/>
    </location>
</feature>
<dbReference type="InterPro" id="IPR024079">
    <property type="entry name" value="MetalloPept_cat_dom_sf"/>
</dbReference>
<evidence type="ECO:0000256" key="5">
    <source>
        <dbReference type="ARBA" id="ARBA00022801"/>
    </source>
</evidence>
<dbReference type="InterPro" id="IPR042089">
    <property type="entry name" value="Peptidase_M13_dom_2"/>
</dbReference>
<keyword evidence="6" id="KW-0862">Zinc</keyword>
<keyword evidence="12" id="KW-1185">Reference proteome</keyword>
<dbReference type="InterPro" id="IPR018497">
    <property type="entry name" value="Peptidase_M13_C"/>
</dbReference>